<evidence type="ECO:0000256" key="4">
    <source>
        <dbReference type="ARBA" id="ARBA00022801"/>
    </source>
</evidence>
<evidence type="ECO:0000256" key="7">
    <source>
        <dbReference type="ARBA" id="ARBA00047984"/>
    </source>
</evidence>
<evidence type="ECO:0000256" key="8">
    <source>
        <dbReference type="SAM" id="MobiDB-lite"/>
    </source>
</evidence>
<dbReference type="EC" id="3.6.4.13" evidence="2"/>
<dbReference type="PROSITE" id="PS51192">
    <property type="entry name" value="HELICASE_ATP_BIND_1"/>
    <property type="match status" value="1"/>
</dbReference>
<comment type="caution">
    <text evidence="10">The sequence shown here is derived from an EMBL/GenBank/DDBJ whole genome shotgun (WGS) entry which is preliminary data.</text>
</comment>
<dbReference type="InterPro" id="IPR014001">
    <property type="entry name" value="Helicase_ATP-bd"/>
</dbReference>
<dbReference type="InterPro" id="IPR011545">
    <property type="entry name" value="DEAD/DEAH_box_helicase_dom"/>
</dbReference>
<comment type="similarity">
    <text evidence="1">Belongs to the DEAD box helicase family. DEAH subfamily.</text>
</comment>
<dbReference type="GO" id="GO:0005524">
    <property type="term" value="F:ATP binding"/>
    <property type="evidence" value="ECO:0007669"/>
    <property type="project" value="UniProtKB-KW"/>
</dbReference>
<proteinExistence type="inferred from homology"/>
<gene>
    <name evidence="10" type="ORF">AX774_g4228</name>
</gene>
<dbReference type="AlphaFoldDB" id="A0A1R1PMZ3"/>
<dbReference type="OrthoDB" id="10253254at2759"/>
<dbReference type="Pfam" id="PF00270">
    <property type="entry name" value="DEAD"/>
    <property type="match status" value="1"/>
</dbReference>
<dbReference type="Gene3D" id="3.40.50.300">
    <property type="entry name" value="P-loop containing nucleotide triphosphate hydrolases"/>
    <property type="match status" value="1"/>
</dbReference>
<dbReference type="Proteomes" id="UP000188320">
    <property type="component" value="Unassembled WGS sequence"/>
</dbReference>
<protein>
    <recommendedName>
        <fullName evidence="2">RNA helicase</fullName>
        <ecNumber evidence="2">3.6.4.13</ecNumber>
    </recommendedName>
</protein>
<evidence type="ECO:0000313" key="11">
    <source>
        <dbReference type="Proteomes" id="UP000188320"/>
    </source>
</evidence>
<evidence type="ECO:0000256" key="5">
    <source>
        <dbReference type="ARBA" id="ARBA00022806"/>
    </source>
</evidence>
<dbReference type="PANTHER" id="PTHR18934:SF118">
    <property type="entry name" value="ATP-DEPENDENT RNA HELICASE DHX33"/>
    <property type="match status" value="1"/>
</dbReference>
<dbReference type="GO" id="GO:0003723">
    <property type="term" value="F:RNA binding"/>
    <property type="evidence" value="ECO:0007669"/>
    <property type="project" value="TreeGrafter"/>
</dbReference>
<evidence type="ECO:0000259" key="9">
    <source>
        <dbReference type="PROSITE" id="PS51192"/>
    </source>
</evidence>
<keyword evidence="4" id="KW-0378">Hydrolase</keyword>
<keyword evidence="6" id="KW-0067">ATP-binding</keyword>
<feature type="region of interest" description="Disordered" evidence="8">
    <location>
        <begin position="1"/>
        <end position="22"/>
    </location>
</feature>
<dbReference type="EMBL" id="LSSK01000697">
    <property type="protein sequence ID" value="OMH82301.1"/>
    <property type="molecule type" value="Genomic_DNA"/>
</dbReference>
<keyword evidence="5 10" id="KW-0347">Helicase</keyword>
<feature type="domain" description="Helicase ATP-binding" evidence="9">
    <location>
        <begin position="50"/>
        <end position="218"/>
    </location>
</feature>
<dbReference type="GO" id="GO:0003724">
    <property type="term" value="F:RNA helicase activity"/>
    <property type="evidence" value="ECO:0007669"/>
    <property type="project" value="UniProtKB-EC"/>
</dbReference>
<evidence type="ECO:0000256" key="6">
    <source>
        <dbReference type="ARBA" id="ARBA00022840"/>
    </source>
</evidence>
<reference evidence="11" key="1">
    <citation type="submission" date="2017-01" db="EMBL/GenBank/DDBJ databases">
        <authorList>
            <person name="Wang Y."/>
            <person name="White M."/>
            <person name="Kvist S."/>
            <person name="Moncalvo J.-M."/>
        </authorList>
    </citation>
    <scope>NUCLEOTIDE SEQUENCE [LARGE SCALE GENOMIC DNA]</scope>
    <source>
        <strain evidence="11">COL-18-3</strain>
    </source>
</reference>
<keyword evidence="3" id="KW-0547">Nucleotide-binding</keyword>
<dbReference type="GO" id="GO:0016787">
    <property type="term" value="F:hydrolase activity"/>
    <property type="evidence" value="ECO:0007669"/>
    <property type="project" value="UniProtKB-KW"/>
</dbReference>
<dbReference type="FunFam" id="3.40.50.300:FF:000637">
    <property type="entry name" value="ATP-dependent RNA helicase DHX37/DHR1"/>
    <property type="match status" value="1"/>
</dbReference>
<dbReference type="SUPFAM" id="SSF52540">
    <property type="entry name" value="P-loop containing nucleoside triphosphate hydrolases"/>
    <property type="match status" value="1"/>
</dbReference>
<organism evidence="10 11">
    <name type="scientific">Zancudomyces culisetae</name>
    <name type="common">Gut fungus</name>
    <name type="synonym">Smittium culisetae</name>
    <dbReference type="NCBI Taxonomy" id="1213189"/>
    <lineage>
        <taxon>Eukaryota</taxon>
        <taxon>Fungi</taxon>
        <taxon>Fungi incertae sedis</taxon>
        <taxon>Zoopagomycota</taxon>
        <taxon>Kickxellomycotina</taxon>
        <taxon>Harpellomycetes</taxon>
        <taxon>Harpellales</taxon>
        <taxon>Legeriomycetaceae</taxon>
        <taxon>Zancudomyces</taxon>
    </lineage>
</organism>
<accession>A0A1R1PMZ3</accession>
<dbReference type="PANTHER" id="PTHR18934">
    <property type="entry name" value="ATP-DEPENDENT RNA HELICASE"/>
    <property type="match status" value="1"/>
</dbReference>
<evidence type="ECO:0000256" key="1">
    <source>
        <dbReference type="ARBA" id="ARBA00008792"/>
    </source>
</evidence>
<comment type="catalytic activity">
    <reaction evidence="7">
        <text>ATP + H2O = ADP + phosphate + H(+)</text>
        <dbReference type="Rhea" id="RHEA:13065"/>
        <dbReference type="ChEBI" id="CHEBI:15377"/>
        <dbReference type="ChEBI" id="CHEBI:15378"/>
        <dbReference type="ChEBI" id="CHEBI:30616"/>
        <dbReference type="ChEBI" id="CHEBI:43474"/>
        <dbReference type="ChEBI" id="CHEBI:456216"/>
        <dbReference type="EC" id="3.6.4.13"/>
    </reaction>
</comment>
<dbReference type="InterPro" id="IPR027417">
    <property type="entry name" value="P-loop_NTPase"/>
</dbReference>
<evidence type="ECO:0000256" key="2">
    <source>
        <dbReference type="ARBA" id="ARBA00012552"/>
    </source>
</evidence>
<sequence length="353" mass="40717">MEVIKPKRKDVEFKENRENGQQKKQVYKSRAAIEEARRKLPIYESRQKIVDTIRNNPVTVIIGETGSGKTTQVPQFLYEAGFLNDKKRKEGKGGEANGGMMIGITQPRRVAATSVARRVSEEMGVKMGREVGYSIRFEDFTSKETKIKYLTDGMLIREAMLDNALSRYKVIIIDEAHERSLRTDILLGVLKQKIEASGSGNNQDFRVYVVDCGVNKVKKYNHVLKYETLQVEPITRTSARQRAGRAGRTSDGECYRLYPESYFVNEMEEDNLAEIKVLNLTRVQVYKGGHRVGIDIVYRDWRRSEKRPLVIDKGVEYKHTQQQQQEKHQDDQKDHYANLQNLRKTLDSTHDIV</sequence>
<evidence type="ECO:0000256" key="3">
    <source>
        <dbReference type="ARBA" id="ARBA00022741"/>
    </source>
</evidence>
<evidence type="ECO:0000313" key="10">
    <source>
        <dbReference type="EMBL" id="OMH82301.1"/>
    </source>
</evidence>
<name>A0A1R1PMZ3_ZANCU</name>
<keyword evidence="11" id="KW-1185">Reference proteome</keyword>
<feature type="compositionally biased region" description="Basic and acidic residues" evidence="8">
    <location>
        <begin position="9"/>
        <end position="21"/>
    </location>
</feature>
<dbReference type="InterPro" id="IPR003593">
    <property type="entry name" value="AAA+_ATPase"/>
</dbReference>
<dbReference type="SMART" id="SM00487">
    <property type="entry name" value="DEXDc"/>
    <property type="match status" value="1"/>
</dbReference>
<dbReference type="SMART" id="SM00382">
    <property type="entry name" value="AAA"/>
    <property type="match status" value="1"/>
</dbReference>